<dbReference type="Gene3D" id="3.20.20.240">
    <property type="entry name" value="Methylmalonyl-CoA mutase"/>
    <property type="match status" value="1"/>
</dbReference>
<dbReference type="Pfam" id="PF01642">
    <property type="entry name" value="MM_CoA_mutase"/>
    <property type="match status" value="1"/>
</dbReference>
<evidence type="ECO:0000313" key="2">
    <source>
        <dbReference type="EMBL" id="GAG88370.1"/>
    </source>
</evidence>
<accession>X1B099</accession>
<reference evidence="2" key="1">
    <citation type="journal article" date="2014" name="Front. Microbiol.">
        <title>High frequency of phylogenetically diverse reductive dehalogenase-homologous genes in deep subseafloor sedimentary metagenomes.</title>
        <authorList>
            <person name="Kawai M."/>
            <person name="Futagami T."/>
            <person name="Toyoda A."/>
            <person name="Takaki Y."/>
            <person name="Nishi S."/>
            <person name="Hori S."/>
            <person name="Arai W."/>
            <person name="Tsubouchi T."/>
            <person name="Morono Y."/>
            <person name="Uchiyama I."/>
            <person name="Ito T."/>
            <person name="Fujiyama A."/>
            <person name="Inagaki F."/>
            <person name="Takami H."/>
        </authorList>
    </citation>
    <scope>NUCLEOTIDE SEQUENCE</scope>
    <source>
        <strain evidence="2">Expedition CK06-06</strain>
    </source>
</reference>
<name>X1B099_9ZZZZ</name>
<dbReference type="PANTHER" id="PTHR48101:SF1">
    <property type="entry name" value="METHYLMALONYL-COA MUTASE, LARGE SUBUNIT"/>
    <property type="match status" value="1"/>
</dbReference>
<dbReference type="PANTHER" id="PTHR48101">
    <property type="entry name" value="METHYLMALONYL-COA MUTASE, MITOCHONDRIAL-RELATED"/>
    <property type="match status" value="1"/>
</dbReference>
<dbReference type="InterPro" id="IPR016176">
    <property type="entry name" value="Cbl-dep_enz_cat"/>
</dbReference>
<comment type="caution">
    <text evidence="2">The sequence shown here is derived from an EMBL/GenBank/DDBJ whole genome shotgun (WGS) entry which is preliminary data.</text>
</comment>
<sequence length="88" mass="10256">MEYIKKIDEMGGMPVAIEKGYIQQEIHNSAYLIQQRIEKSIENVIGVNIFCTDEESKIKTFEYDEDAESKITNSLKLLKEIRDEKLDI</sequence>
<dbReference type="InterPro" id="IPR006099">
    <property type="entry name" value="MeMalonylCoA_mutase_a/b_cat"/>
</dbReference>
<gene>
    <name evidence="2" type="ORF">S01H4_24811</name>
</gene>
<organism evidence="2">
    <name type="scientific">marine sediment metagenome</name>
    <dbReference type="NCBI Taxonomy" id="412755"/>
    <lineage>
        <taxon>unclassified sequences</taxon>
        <taxon>metagenomes</taxon>
        <taxon>ecological metagenomes</taxon>
    </lineage>
</organism>
<dbReference type="AlphaFoldDB" id="X1B099"/>
<dbReference type="SUPFAM" id="SSF51703">
    <property type="entry name" value="Cobalamin (vitamin B12)-dependent enzymes"/>
    <property type="match status" value="1"/>
</dbReference>
<dbReference type="GO" id="GO:0016866">
    <property type="term" value="F:intramolecular transferase activity"/>
    <property type="evidence" value="ECO:0007669"/>
    <property type="project" value="InterPro"/>
</dbReference>
<evidence type="ECO:0000259" key="1">
    <source>
        <dbReference type="Pfam" id="PF01642"/>
    </source>
</evidence>
<dbReference type="GO" id="GO:0031419">
    <property type="term" value="F:cobalamin binding"/>
    <property type="evidence" value="ECO:0007669"/>
    <property type="project" value="InterPro"/>
</dbReference>
<feature type="domain" description="Methylmalonyl-CoA mutase alpha/beta chain catalytic" evidence="1">
    <location>
        <begin position="2"/>
        <end position="85"/>
    </location>
</feature>
<dbReference type="EMBL" id="BART01011718">
    <property type="protein sequence ID" value="GAG88370.1"/>
    <property type="molecule type" value="Genomic_DNA"/>
</dbReference>
<protein>
    <recommendedName>
        <fullName evidence="1">Methylmalonyl-CoA mutase alpha/beta chain catalytic domain-containing protein</fullName>
    </recommendedName>
</protein>
<proteinExistence type="predicted"/>